<dbReference type="VEuPathDB" id="PlasmoDB:AK88_01861"/>
<feature type="compositionally biased region" description="Basic and acidic residues" evidence="1">
    <location>
        <begin position="310"/>
        <end position="326"/>
    </location>
</feature>
<organism evidence="3 4">
    <name type="scientific">Plasmodium fragile</name>
    <dbReference type="NCBI Taxonomy" id="5857"/>
    <lineage>
        <taxon>Eukaryota</taxon>
        <taxon>Sar</taxon>
        <taxon>Alveolata</taxon>
        <taxon>Apicomplexa</taxon>
        <taxon>Aconoidasida</taxon>
        <taxon>Haemosporida</taxon>
        <taxon>Plasmodiidae</taxon>
        <taxon>Plasmodium</taxon>
        <taxon>Plasmodium (Plasmodium)</taxon>
    </lineage>
</organism>
<feature type="compositionally biased region" description="Low complexity" evidence="1">
    <location>
        <begin position="407"/>
        <end position="424"/>
    </location>
</feature>
<dbReference type="Proteomes" id="UP000054561">
    <property type="component" value="Unassembled WGS sequence"/>
</dbReference>
<feature type="region of interest" description="Disordered" evidence="1">
    <location>
        <begin position="448"/>
        <end position="511"/>
    </location>
</feature>
<dbReference type="Pfam" id="PF12887">
    <property type="entry name" value="SICA_alpha"/>
    <property type="match status" value="1"/>
</dbReference>
<dbReference type="GeneID" id="24267175"/>
<keyword evidence="4" id="KW-1185">Reference proteome</keyword>
<feature type="compositionally biased region" description="Gly residues" evidence="1">
    <location>
        <begin position="165"/>
        <end position="179"/>
    </location>
</feature>
<feature type="region of interest" description="Disordered" evidence="1">
    <location>
        <begin position="159"/>
        <end position="186"/>
    </location>
</feature>
<evidence type="ECO:0000313" key="3">
    <source>
        <dbReference type="EMBL" id="KJP88409.1"/>
    </source>
</evidence>
<proteinExistence type="predicted"/>
<dbReference type="InterPro" id="IPR024290">
    <property type="entry name" value="SICA_extracell_a"/>
</dbReference>
<feature type="compositionally biased region" description="Basic and acidic residues" evidence="1">
    <location>
        <begin position="501"/>
        <end position="511"/>
    </location>
</feature>
<feature type="compositionally biased region" description="Basic and acidic residues" evidence="1">
    <location>
        <begin position="291"/>
        <end position="302"/>
    </location>
</feature>
<sequence>MFSELGEYLNQRPYDITPQTICSNNEFRPAYPQGLFNTLLCMEVATIFYYMEGLNKHGTAQSSTDPGERELRNYLRCMIGTWTLMRLHGNKCNIREITKHVSTFMGTLAEGFNAATNRHKCAWVKFEELKIGTRLMGEAMEQWVTQWKSRRPKIPQGIRARGCDQVGGGRMRAGSGEGDGPSNNIDILKSENLDTVAAWIEKKEYLPKASVSDIMVKVGNSQNTQQGKKILDDAINTWDQERNKISSNAAETSSTPAAPSGGSEHGNQDASTNTSGQQPQAGRRPPAAPPHPDEKEKSKKADATTNGKKQQGENDQGDKKAREKADQTGVSSAPTTSTNAQTPSAPAPKGRSETSGADTRVPTLPPVPQPPLAAPPPAPSHPIPSVVTNQGAGDTTTGTGDPGTPGRGTNETTSRDTSTGTATGNVQKCTQLEDAGEDPVFECPERELQDTGSVHVPDEVDDLIGNGPMGVHGASRSIEVSEGTSVTAPVLPPGTNNAQSGKEERTKNKIK</sequence>
<dbReference type="EMBL" id="KQ001661">
    <property type="protein sequence ID" value="KJP88409.1"/>
    <property type="molecule type" value="Genomic_DNA"/>
</dbReference>
<dbReference type="OrthoDB" id="389533at2759"/>
<gene>
    <name evidence="3" type="ORF">AK88_01861</name>
</gene>
<protein>
    <recommendedName>
        <fullName evidence="2">Schizont-infected cell agglutination extracellular alpha domain-containing protein</fullName>
    </recommendedName>
</protein>
<evidence type="ECO:0000313" key="4">
    <source>
        <dbReference type="Proteomes" id="UP000054561"/>
    </source>
</evidence>
<evidence type="ECO:0000256" key="1">
    <source>
        <dbReference type="SAM" id="MobiDB-lite"/>
    </source>
</evidence>
<feature type="compositionally biased region" description="Polar residues" evidence="1">
    <location>
        <begin position="328"/>
        <end position="344"/>
    </location>
</feature>
<reference evidence="3 4" key="1">
    <citation type="submission" date="2014-03" db="EMBL/GenBank/DDBJ databases">
        <title>The Genome Sequence of Plasmodium fragile nilgiri.</title>
        <authorList>
            <consortium name="The Broad Institute Genomics Platform"/>
            <consortium name="The Broad Institute Genome Sequencing Center for Infectious Disease"/>
            <person name="Neafsey D."/>
            <person name="Duraisingh M."/>
            <person name="Young S.K."/>
            <person name="Zeng Q."/>
            <person name="Gargeya S."/>
            <person name="Abouelleil A."/>
            <person name="Alvarado L."/>
            <person name="Chapman S.B."/>
            <person name="Gainer-Dewar J."/>
            <person name="Goldberg J."/>
            <person name="Griggs A."/>
            <person name="Gujja S."/>
            <person name="Hansen M."/>
            <person name="Howarth C."/>
            <person name="Imamovic A."/>
            <person name="Larimer J."/>
            <person name="Pearson M."/>
            <person name="Poon T.W."/>
            <person name="Priest M."/>
            <person name="Roberts A."/>
            <person name="Saif S."/>
            <person name="Shea T."/>
            <person name="Sykes S."/>
            <person name="Wortman J."/>
            <person name="Nusbaum C."/>
            <person name="Birren B."/>
        </authorList>
    </citation>
    <scope>NUCLEOTIDE SEQUENCE [LARGE SCALE GENOMIC DNA]</scope>
    <source>
        <strain evidence="4">nilgiri</strain>
    </source>
</reference>
<evidence type="ECO:0000259" key="2">
    <source>
        <dbReference type="Pfam" id="PF12887"/>
    </source>
</evidence>
<feature type="domain" description="Schizont-infected cell agglutination extracellular alpha" evidence="2">
    <location>
        <begin position="1"/>
        <end position="143"/>
    </location>
</feature>
<dbReference type="RefSeq" id="XP_012334919.1">
    <property type="nucleotide sequence ID" value="XM_012479496.1"/>
</dbReference>
<feature type="compositionally biased region" description="Low complexity" evidence="1">
    <location>
        <begin position="276"/>
        <end position="285"/>
    </location>
</feature>
<feature type="compositionally biased region" description="Pro residues" evidence="1">
    <location>
        <begin position="363"/>
        <end position="382"/>
    </location>
</feature>
<dbReference type="AlphaFoldDB" id="A0A0D9QMY1"/>
<accession>A0A0D9QMY1</accession>
<feature type="compositionally biased region" description="Low complexity" evidence="1">
    <location>
        <begin position="246"/>
        <end position="260"/>
    </location>
</feature>
<name>A0A0D9QMY1_PLAFR</name>
<feature type="region of interest" description="Disordered" evidence="1">
    <location>
        <begin position="246"/>
        <end position="426"/>
    </location>
</feature>
<feature type="compositionally biased region" description="Low complexity" evidence="1">
    <location>
        <begin position="383"/>
        <end position="399"/>
    </location>
</feature>